<comment type="caution">
    <text evidence="1">The sequence shown here is derived from an EMBL/GenBank/DDBJ whole genome shotgun (WGS) entry which is preliminary data.</text>
</comment>
<organism evidence="1 2">
    <name type="scientific">[Clostridium] symbiosum ATCC 14940</name>
    <dbReference type="NCBI Taxonomy" id="411472"/>
    <lineage>
        <taxon>Bacteria</taxon>
        <taxon>Bacillati</taxon>
        <taxon>Bacillota</taxon>
        <taxon>Clostridia</taxon>
        <taxon>Lachnospirales</taxon>
        <taxon>Lachnospiraceae</taxon>
        <taxon>Otoolea</taxon>
    </lineage>
</organism>
<accession>A0ABC9U205</accession>
<evidence type="ECO:0000313" key="2">
    <source>
        <dbReference type="Proteomes" id="UP000016491"/>
    </source>
</evidence>
<dbReference type="Proteomes" id="UP000016491">
    <property type="component" value="Unassembled WGS sequence"/>
</dbReference>
<dbReference type="SUPFAM" id="SSF160719">
    <property type="entry name" value="gpW/gp25-like"/>
    <property type="match status" value="1"/>
</dbReference>
<gene>
    <name evidence="1" type="ORF">CLOSYM_00919</name>
</gene>
<proteinExistence type="predicted"/>
<dbReference type="RefSeq" id="WP_021641439.1">
    <property type="nucleotide sequence ID" value="NZ_KE992856.1"/>
</dbReference>
<dbReference type="AlphaFoldDB" id="A0ABC9U205"/>
<sequence>MEFAIVFDKKEEKLRQELSMLLSTRAGSVPVIRDYGISWQCLDAQPDVAESLFYQELLQKTEKYLPNIKIVGIEFVHNPGNGEATAKISCRRRENSE</sequence>
<dbReference type="GeneID" id="57970070"/>
<evidence type="ECO:0008006" key="3">
    <source>
        <dbReference type="Google" id="ProtNLM"/>
    </source>
</evidence>
<evidence type="ECO:0000313" key="1">
    <source>
        <dbReference type="EMBL" id="ERI79380.1"/>
    </source>
</evidence>
<name>A0ABC9U205_CLOSY</name>
<dbReference type="Gene3D" id="3.10.450.40">
    <property type="match status" value="1"/>
</dbReference>
<dbReference type="EMBL" id="AWSU01000074">
    <property type="protein sequence ID" value="ERI79380.1"/>
    <property type="molecule type" value="Genomic_DNA"/>
</dbReference>
<reference evidence="1 2" key="1">
    <citation type="submission" date="2013-07" db="EMBL/GenBank/DDBJ databases">
        <authorList>
            <person name="Weinstock G."/>
            <person name="Sodergren E."/>
            <person name="Wylie T."/>
            <person name="Fulton L."/>
            <person name="Fulton R."/>
            <person name="Fronick C."/>
            <person name="O'Laughlin M."/>
            <person name="Godfrey J."/>
            <person name="Miner T."/>
            <person name="Herter B."/>
            <person name="Appelbaum E."/>
            <person name="Cordes M."/>
            <person name="Lek S."/>
            <person name="Wollam A."/>
            <person name="Pepin K.H."/>
            <person name="Palsikar V.B."/>
            <person name="Mitreva M."/>
            <person name="Wilson R.K."/>
        </authorList>
    </citation>
    <scope>NUCLEOTIDE SEQUENCE [LARGE SCALE GENOMIC DNA]</scope>
    <source>
        <strain evidence="1 2">ATCC 14940</strain>
    </source>
</reference>
<protein>
    <recommendedName>
        <fullName evidence="3">IraD/Gp25-like domain-containing protein</fullName>
    </recommendedName>
</protein>